<evidence type="ECO:0000259" key="2">
    <source>
        <dbReference type="PROSITE" id="PS51898"/>
    </source>
</evidence>
<organism evidence="3 4">
    <name type="scientific">Pedobacter endophyticus</name>
    <dbReference type="NCBI Taxonomy" id="2789740"/>
    <lineage>
        <taxon>Bacteria</taxon>
        <taxon>Pseudomonadati</taxon>
        <taxon>Bacteroidota</taxon>
        <taxon>Sphingobacteriia</taxon>
        <taxon>Sphingobacteriales</taxon>
        <taxon>Sphingobacteriaceae</taxon>
        <taxon>Pedobacter</taxon>
    </lineage>
</organism>
<feature type="domain" description="Tyr recombinase" evidence="2">
    <location>
        <begin position="184"/>
        <end position="369"/>
    </location>
</feature>
<dbReference type="SUPFAM" id="SSF56349">
    <property type="entry name" value="DNA breaking-rejoining enzymes"/>
    <property type="match status" value="1"/>
</dbReference>
<name>A0A7U3Q582_9SPHI</name>
<sequence length="371" mass="43069">MFTQPKIVTPKKQGERAYVTFYYNGKRLREYNGNRLNLVINPNQCSTIRDQKRVLTQLQFEFTKALNAGWNPFAKLSELPSLQNALAEVLAEKLSSNLCDLYKRNLKAVCRMFVEFVPKIYLNDKCDSLPLSVVDAFLAKFQSSERNYINRRRCLSTLINEFVRKGYASFNVVKSTKPARAKACLHIPYSKDQLNTVLEFLETTYPNLHLCCILTYGCLLRPHHEIRLLKIKHFVKDFSQIQLSGSENKSKRIRTVYIPLYIKVLLEKRLDGISDKELNIFTLTKEPYSVGYFNLMWGKAKTKMIKAKLLEPNQTIYSFRHTAAIGVYQKTKDLHVLQQLLQHSNMIVTLNYLRGLGEINDERLKDVLPEL</sequence>
<dbReference type="KEGG" id="pex:IZT61_12405"/>
<dbReference type="InterPro" id="IPR011010">
    <property type="entry name" value="DNA_brk_join_enz"/>
</dbReference>
<dbReference type="GO" id="GO:0006310">
    <property type="term" value="P:DNA recombination"/>
    <property type="evidence" value="ECO:0007669"/>
    <property type="project" value="UniProtKB-KW"/>
</dbReference>
<dbReference type="GO" id="GO:0015074">
    <property type="term" value="P:DNA integration"/>
    <property type="evidence" value="ECO:0007669"/>
    <property type="project" value="InterPro"/>
</dbReference>
<reference evidence="3 4" key="1">
    <citation type="submission" date="2020-11" db="EMBL/GenBank/DDBJ databases">
        <title>Pedobacter endophytica, an endophytic bacteria isolated form Carex pumila.</title>
        <authorList>
            <person name="Peng Y."/>
            <person name="Jiang L."/>
            <person name="Lee J."/>
        </authorList>
    </citation>
    <scope>NUCLEOTIDE SEQUENCE [LARGE SCALE GENOMIC DNA]</scope>
    <source>
        <strain evidence="3 4">JBR3-12</strain>
    </source>
</reference>
<gene>
    <name evidence="3" type="ORF">IZT61_12405</name>
</gene>
<evidence type="ECO:0000313" key="4">
    <source>
        <dbReference type="Proteomes" id="UP000594759"/>
    </source>
</evidence>
<dbReference type="RefSeq" id="WP_196097222.1">
    <property type="nucleotide sequence ID" value="NZ_CP064939.1"/>
</dbReference>
<keyword evidence="1" id="KW-0233">DNA recombination</keyword>
<evidence type="ECO:0000256" key="1">
    <source>
        <dbReference type="ARBA" id="ARBA00023172"/>
    </source>
</evidence>
<evidence type="ECO:0000313" key="3">
    <source>
        <dbReference type="EMBL" id="QPH37910.1"/>
    </source>
</evidence>
<dbReference type="PROSITE" id="PS51898">
    <property type="entry name" value="TYR_RECOMBINASE"/>
    <property type="match status" value="1"/>
</dbReference>
<protein>
    <submittedName>
        <fullName evidence="3">Site-specific integrase</fullName>
    </submittedName>
</protein>
<proteinExistence type="predicted"/>
<dbReference type="EMBL" id="CP064939">
    <property type="protein sequence ID" value="QPH37910.1"/>
    <property type="molecule type" value="Genomic_DNA"/>
</dbReference>
<dbReference type="AlphaFoldDB" id="A0A7U3Q582"/>
<dbReference type="InterPro" id="IPR013762">
    <property type="entry name" value="Integrase-like_cat_sf"/>
</dbReference>
<dbReference type="Gene3D" id="1.10.443.10">
    <property type="entry name" value="Intergrase catalytic core"/>
    <property type="match status" value="1"/>
</dbReference>
<keyword evidence="4" id="KW-1185">Reference proteome</keyword>
<accession>A0A7U3Q582</accession>
<dbReference type="Pfam" id="PF00589">
    <property type="entry name" value="Phage_integrase"/>
    <property type="match status" value="1"/>
</dbReference>
<dbReference type="Proteomes" id="UP000594759">
    <property type="component" value="Chromosome"/>
</dbReference>
<dbReference type="GO" id="GO:0003677">
    <property type="term" value="F:DNA binding"/>
    <property type="evidence" value="ECO:0007669"/>
    <property type="project" value="InterPro"/>
</dbReference>
<dbReference type="InterPro" id="IPR002104">
    <property type="entry name" value="Integrase_catalytic"/>
</dbReference>
<dbReference type="CDD" id="cd00397">
    <property type="entry name" value="DNA_BRE_C"/>
    <property type="match status" value="1"/>
</dbReference>